<protein>
    <submittedName>
        <fullName evidence="1">Uncharacterized protein</fullName>
    </submittedName>
</protein>
<accession>A0AAD4S809</accession>
<evidence type="ECO:0000313" key="2">
    <source>
        <dbReference type="Proteomes" id="UP001202328"/>
    </source>
</evidence>
<gene>
    <name evidence="1" type="ORF">MKW98_001609</name>
</gene>
<reference evidence="1" key="1">
    <citation type="submission" date="2022-04" db="EMBL/GenBank/DDBJ databases">
        <title>A functionally conserved STORR gene fusion in Papaver species that diverged 16.8 million years ago.</title>
        <authorList>
            <person name="Catania T."/>
        </authorList>
    </citation>
    <scope>NUCLEOTIDE SEQUENCE</scope>
    <source>
        <strain evidence="1">S-188037</strain>
    </source>
</reference>
<comment type="caution">
    <text evidence="1">The sequence shown here is derived from an EMBL/GenBank/DDBJ whole genome shotgun (WGS) entry which is preliminary data.</text>
</comment>
<evidence type="ECO:0000313" key="1">
    <source>
        <dbReference type="EMBL" id="KAI3873960.1"/>
    </source>
</evidence>
<organism evidence="1 2">
    <name type="scientific">Papaver atlanticum</name>
    <dbReference type="NCBI Taxonomy" id="357466"/>
    <lineage>
        <taxon>Eukaryota</taxon>
        <taxon>Viridiplantae</taxon>
        <taxon>Streptophyta</taxon>
        <taxon>Embryophyta</taxon>
        <taxon>Tracheophyta</taxon>
        <taxon>Spermatophyta</taxon>
        <taxon>Magnoliopsida</taxon>
        <taxon>Ranunculales</taxon>
        <taxon>Papaveraceae</taxon>
        <taxon>Papaveroideae</taxon>
        <taxon>Papaver</taxon>
    </lineage>
</organism>
<dbReference type="EMBL" id="JAJJMB010012717">
    <property type="protein sequence ID" value="KAI3873960.1"/>
    <property type="molecule type" value="Genomic_DNA"/>
</dbReference>
<name>A0AAD4S809_9MAGN</name>
<sequence>MTLCMQPQAQYEPGGTRPFQYSVGGSSSAFPIVPVQEWPDSTPCTVASLLRHEYTLQSESLNTTLITKVSWY</sequence>
<proteinExistence type="predicted"/>
<keyword evidence="2" id="KW-1185">Reference proteome</keyword>
<dbReference type="Proteomes" id="UP001202328">
    <property type="component" value="Unassembled WGS sequence"/>
</dbReference>
<dbReference type="AlphaFoldDB" id="A0AAD4S809"/>